<dbReference type="Proteomes" id="UP001241758">
    <property type="component" value="Unassembled WGS sequence"/>
</dbReference>
<organism evidence="2 3">
    <name type="scientific">Actinoplanes sandaracinus</name>
    <dbReference type="NCBI Taxonomy" id="3045177"/>
    <lineage>
        <taxon>Bacteria</taxon>
        <taxon>Bacillati</taxon>
        <taxon>Actinomycetota</taxon>
        <taxon>Actinomycetes</taxon>
        <taxon>Micromonosporales</taxon>
        <taxon>Micromonosporaceae</taxon>
        <taxon>Actinoplanes</taxon>
    </lineage>
</organism>
<dbReference type="PANTHER" id="PTHR36833:SF1">
    <property type="entry name" value="INTEGRAL MEMBRANE TRANSPORT PROTEIN"/>
    <property type="match status" value="1"/>
</dbReference>
<keyword evidence="1" id="KW-0472">Membrane</keyword>
<feature type="transmembrane region" description="Helical" evidence="1">
    <location>
        <begin position="211"/>
        <end position="230"/>
    </location>
</feature>
<accession>A0ABT6WGT1</accession>
<reference evidence="2 3" key="1">
    <citation type="submission" date="2023-05" db="EMBL/GenBank/DDBJ databases">
        <title>Actinoplanes sp. NEAU-A12 genome sequencing.</title>
        <authorList>
            <person name="Wang Z.-S."/>
        </authorList>
    </citation>
    <scope>NUCLEOTIDE SEQUENCE [LARGE SCALE GENOMIC DNA]</scope>
    <source>
        <strain evidence="2 3">NEAU-A12</strain>
    </source>
</reference>
<dbReference type="Pfam" id="PF06182">
    <property type="entry name" value="ABC2_membrane_6"/>
    <property type="match status" value="1"/>
</dbReference>
<dbReference type="RefSeq" id="WP_282758862.1">
    <property type="nucleotide sequence ID" value="NZ_JASCTH010000005.1"/>
</dbReference>
<proteinExistence type="predicted"/>
<keyword evidence="3" id="KW-1185">Reference proteome</keyword>
<keyword evidence="1" id="KW-1133">Transmembrane helix</keyword>
<evidence type="ECO:0000313" key="2">
    <source>
        <dbReference type="EMBL" id="MDI6098940.1"/>
    </source>
</evidence>
<evidence type="ECO:0000313" key="3">
    <source>
        <dbReference type="Proteomes" id="UP001241758"/>
    </source>
</evidence>
<name>A0ABT6WGT1_9ACTN</name>
<feature type="transmembrane region" description="Helical" evidence="1">
    <location>
        <begin position="236"/>
        <end position="255"/>
    </location>
</feature>
<feature type="transmembrane region" description="Helical" evidence="1">
    <location>
        <begin position="179"/>
        <end position="199"/>
    </location>
</feature>
<evidence type="ECO:0000256" key="1">
    <source>
        <dbReference type="SAM" id="Phobius"/>
    </source>
</evidence>
<feature type="transmembrane region" description="Helical" evidence="1">
    <location>
        <begin position="31"/>
        <end position="53"/>
    </location>
</feature>
<dbReference type="InterPro" id="IPR010390">
    <property type="entry name" value="ABC-2_transporter-like"/>
</dbReference>
<comment type="caution">
    <text evidence="2">The sequence shown here is derived from an EMBL/GenBank/DDBJ whole genome shotgun (WGS) entry which is preliminary data.</text>
</comment>
<sequence length="267" mass="29985">MSVSTARRYARLTTVLCGVSLHRLTAYRMDFLIGAASFVIRIACQIALISVIFQYVPSLGGWTQQQALFLLGFSLLPRGLDRLFTDQLWILAWQLVRTGDFFRYMIRPVNPFYSLLSERFLYPDGFGELATGIAIVVTAAGAMDLDLTLVQWLLFLPLVLCGALIHTFIKAFLASLSFWMTSSLNVMVAVNQLSEFTAYPLNLYHPVLRGLLTWVLPFAFTAYIPARYLLTGDTGLLLWTLPVTALTVLLGYGTFRLGIRRYEMPGS</sequence>
<keyword evidence="1" id="KW-0812">Transmembrane</keyword>
<dbReference type="EMBL" id="JASCTH010000005">
    <property type="protein sequence ID" value="MDI6098940.1"/>
    <property type="molecule type" value="Genomic_DNA"/>
</dbReference>
<protein>
    <submittedName>
        <fullName evidence="2">ABC-2 family transporter protein</fullName>
    </submittedName>
</protein>
<dbReference type="PANTHER" id="PTHR36833">
    <property type="entry name" value="SLR0610 PROTEIN-RELATED"/>
    <property type="match status" value="1"/>
</dbReference>
<feature type="transmembrane region" description="Helical" evidence="1">
    <location>
        <begin position="152"/>
        <end position="173"/>
    </location>
</feature>
<gene>
    <name evidence="2" type="ORF">QLQ12_10045</name>
</gene>